<dbReference type="EMBL" id="BMAW01054012">
    <property type="protein sequence ID" value="GFS93976.1"/>
    <property type="molecule type" value="Genomic_DNA"/>
</dbReference>
<reference evidence="1" key="1">
    <citation type="submission" date="2020-08" db="EMBL/GenBank/DDBJ databases">
        <title>Multicomponent nature underlies the extraordinary mechanical properties of spider dragline silk.</title>
        <authorList>
            <person name="Kono N."/>
            <person name="Nakamura H."/>
            <person name="Mori M."/>
            <person name="Yoshida Y."/>
            <person name="Ohtoshi R."/>
            <person name="Malay A.D."/>
            <person name="Moran D.A.P."/>
            <person name="Tomita M."/>
            <person name="Numata K."/>
            <person name="Arakawa K."/>
        </authorList>
    </citation>
    <scope>NUCLEOTIDE SEQUENCE</scope>
</reference>
<evidence type="ECO:0000313" key="1">
    <source>
        <dbReference type="EMBL" id="GFS93976.1"/>
    </source>
</evidence>
<evidence type="ECO:0000313" key="2">
    <source>
        <dbReference type="Proteomes" id="UP000887013"/>
    </source>
</evidence>
<proteinExistence type="predicted"/>
<sequence>MTFNTSNSPVTDSATTFSDLDETSQVSFIFFEGRGSWLRWCCGWLNLNGIRIMRDFSCGSVDNAILYPKLNTDRRIIRFLSN</sequence>
<organism evidence="1 2">
    <name type="scientific">Nephila pilipes</name>
    <name type="common">Giant wood spider</name>
    <name type="synonym">Nephila maculata</name>
    <dbReference type="NCBI Taxonomy" id="299642"/>
    <lineage>
        <taxon>Eukaryota</taxon>
        <taxon>Metazoa</taxon>
        <taxon>Ecdysozoa</taxon>
        <taxon>Arthropoda</taxon>
        <taxon>Chelicerata</taxon>
        <taxon>Arachnida</taxon>
        <taxon>Araneae</taxon>
        <taxon>Araneomorphae</taxon>
        <taxon>Entelegynae</taxon>
        <taxon>Araneoidea</taxon>
        <taxon>Nephilidae</taxon>
        <taxon>Nephila</taxon>
    </lineage>
</organism>
<accession>A0A8X6N501</accession>
<keyword evidence="2" id="KW-1185">Reference proteome</keyword>
<name>A0A8X6N501_NEPPI</name>
<gene>
    <name evidence="1" type="ORF">NPIL_178641</name>
</gene>
<dbReference type="AlphaFoldDB" id="A0A8X6N501"/>
<dbReference type="Proteomes" id="UP000887013">
    <property type="component" value="Unassembled WGS sequence"/>
</dbReference>
<comment type="caution">
    <text evidence="1">The sequence shown here is derived from an EMBL/GenBank/DDBJ whole genome shotgun (WGS) entry which is preliminary data.</text>
</comment>
<protein>
    <submittedName>
        <fullName evidence="1">Uncharacterized protein</fullName>
    </submittedName>
</protein>